<keyword evidence="1" id="KW-0472">Membrane</keyword>
<dbReference type="RefSeq" id="WP_379894002.1">
    <property type="nucleotide sequence ID" value="NZ_CBCSCT010000081.1"/>
</dbReference>
<dbReference type="Proteomes" id="UP001596250">
    <property type="component" value="Unassembled WGS sequence"/>
</dbReference>
<name>A0ABW1INN2_9BACL</name>
<accession>A0ABW1INN2</accession>
<feature type="transmembrane region" description="Helical" evidence="1">
    <location>
        <begin position="5"/>
        <end position="23"/>
    </location>
</feature>
<evidence type="ECO:0000256" key="1">
    <source>
        <dbReference type="SAM" id="Phobius"/>
    </source>
</evidence>
<gene>
    <name evidence="2" type="ORF">ACFPXP_09680</name>
</gene>
<keyword evidence="1" id="KW-1133">Transmembrane helix</keyword>
<evidence type="ECO:0000313" key="3">
    <source>
        <dbReference type="Proteomes" id="UP001596250"/>
    </source>
</evidence>
<feature type="transmembrane region" description="Helical" evidence="1">
    <location>
        <begin position="63"/>
        <end position="85"/>
    </location>
</feature>
<organism evidence="2 3">
    <name type="scientific">Marinicrinis lubricantis</name>
    <dbReference type="NCBI Taxonomy" id="2086470"/>
    <lineage>
        <taxon>Bacteria</taxon>
        <taxon>Bacillati</taxon>
        <taxon>Bacillota</taxon>
        <taxon>Bacilli</taxon>
        <taxon>Bacillales</taxon>
        <taxon>Paenibacillaceae</taxon>
    </lineage>
</organism>
<reference evidence="3" key="1">
    <citation type="journal article" date="2019" name="Int. J. Syst. Evol. Microbiol.">
        <title>The Global Catalogue of Microorganisms (GCM) 10K type strain sequencing project: providing services to taxonomists for standard genome sequencing and annotation.</title>
        <authorList>
            <consortium name="The Broad Institute Genomics Platform"/>
            <consortium name="The Broad Institute Genome Sequencing Center for Infectious Disease"/>
            <person name="Wu L."/>
            <person name="Ma J."/>
        </authorList>
    </citation>
    <scope>NUCLEOTIDE SEQUENCE [LARGE SCALE GENOMIC DNA]</scope>
    <source>
        <strain evidence="3">CCM 8749</strain>
    </source>
</reference>
<evidence type="ECO:0000313" key="2">
    <source>
        <dbReference type="EMBL" id="MFC5986686.1"/>
    </source>
</evidence>
<dbReference type="EMBL" id="JBHSQV010000127">
    <property type="protein sequence ID" value="MFC5986686.1"/>
    <property type="molecule type" value="Genomic_DNA"/>
</dbReference>
<proteinExistence type="predicted"/>
<sequence length="96" mass="11153">MKRRILIESLLFSGLVIVGYFIWKTLRGYYTTKTYVPDILEKYENVDGLQHEVSFGVANSYEAWPVVFAVFIGLSSAYCILRIGIRILRRKRVESD</sequence>
<comment type="caution">
    <text evidence="2">The sequence shown here is derived from an EMBL/GenBank/DDBJ whole genome shotgun (WGS) entry which is preliminary data.</text>
</comment>
<keyword evidence="1" id="KW-0812">Transmembrane</keyword>
<keyword evidence="3" id="KW-1185">Reference proteome</keyword>
<protein>
    <submittedName>
        <fullName evidence="2">Uncharacterized protein</fullName>
    </submittedName>
</protein>